<protein>
    <submittedName>
        <fullName evidence="1">Protein containing glycosyl transferase group 1 domain</fullName>
        <ecNumber evidence="1">2.4.-.-</ecNumber>
    </submittedName>
</protein>
<reference evidence="1 2" key="1">
    <citation type="journal article" date="2010" name="Stand. Genomic Sci.">
        <title>Complete genome sequence of Marinobacter adhaerens type strain (HP15), a diatom-interacting marine microorganism.</title>
        <authorList>
            <person name="Gardes A."/>
            <person name="Kaeppel E."/>
            <person name="Shehzad A."/>
            <person name="Seebah S."/>
            <person name="Teeling H."/>
            <person name="Yarza P."/>
            <person name="Glockner F.O."/>
            <person name="Grossart H.P."/>
            <person name="Ullrich M.S."/>
        </authorList>
    </citation>
    <scope>NUCLEOTIDE SEQUENCE [LARGE SCALE GENOMIC DNA]</scope>
    <source>
        <strain evidence="2">DSM 23420 / HP15</strain>
        <plasmid evidence="2">Plasmid pHP-187</plasmid>
    </source>
</reference>
<dbReference type="SUPFAM" id="SSF53756">
    <property type="entry name" value="UDP-Glycosyltransferase/glycogen phosphorylase"/>
    <property type="match status" value="1"/>
</dbReference>
<dbReference type="PATRIC" id="fig|225937.3.peg.4286"/>
<dbReference type="GO" id="GO:0016757">
    <property type="term" value="F:glycosyltransferase activity"/>
    <property type="evidence" value="ECO:0007669"/>
    <property type="project" value="UniProtKB-KW"/>
</dbReference>
<evidence type="ECO:0000313" key="1">
    <source>
        <dbReference type="EMBL" id="ADQ00054.1"/>
    </source>
</evidence>
<dbReference type="Gene3D" id="3.40.50.2000">
    <property type="entry name" value="Glycogen Phosphorylase B"/>
    <property type="match status" value="2"/>
</dbReference>
<dbReference type="AlphaFoldDB" id="E4PS19"/>
<keyword evidence="1" id="KW-0328">Glycosyltransferase</keyword>
<geneLocation type="plasmid" evidence="1 2">
    <name>pHP-187</name>
</geneLocation>
<dbReference type="KEGG" id="mad:HP15_p187g57"/>
<reference evidence="2" key="2">
    <citation type="submission" date="2010-02" db="EMBL/GenBank/DDBJ databases">
        <title>Complete genome sequence of Marinobacter adhaerens type strain (HP15).</title>
        <authorList>
            <person name="Gaerdes A.A.M."/>
            <person name="Kaeppel E."/>
            <person name="Shezad A."/>
            <person name="Seebah S."/>
            <person name="Teeling H."/>
            <person name="Yarza P."/>
            <person name="Gloeckner F.O."/>
            <person name="Ullrich M.S."/>
        </authorList>
    </citation>
    <scope>NUCLEOTIDE SEQUENCE [LARGE SCALE GENOMIC DNA]</scope>
    <source>
        <strain evidence="2">DSM 23420 / HP15</strain>
        <plasmid evidence="2">Plasmid pHP-187</plasmid>
    </source>
</reference>
<organism evidence="1 2">
    <name type="scientific">Marinobacter adhaerens (strain DSM 23420 / HP15)</name>
    <dbReference type="NCBI Taxonomy" id="225937"/>
    <lineage>
        <taxon>Bacteria</taxon>
        <taxon>Pseudomonadati</taxon>
        <taxon>Pseudomonadota</taxon>
        <taxon>Gammaproteobacteria</taxon>
        <taxon>Pseudomonadales</taxon>
        <taxon>Marinobacteraceae</taxon>
        <taxon>Marinobacter</taxon>
    </lineage>
</organism>
<dbReference type="CAZy" id="GT4">
    <property type="family name" value="Glycosyltransferase Family 4"/>
</dbReference>
<accession>E4PS19</accession>
<dbReference type="RefSeq" id="WP_014579343.1">
    <property type="nucleotide sequence ID" value="NC_017507.1"/>
</dbReference>
<evidence type="ECO:0000313" key="2">
    <source>
        <dbReference type="Proteomes" id="UP000007077"/>
    </source>
</evidence>
<dbReference type="EC" id="2.4.-.-" evidence="1"/>
<dbReference type="Proteomes" id="UP000007077">
    <property type="component" value="Plasmid pHP-187"/>
</dbReference>
<dbReference type="Pfam" id="PF13692">
    <property type="entry name" value="Glyco_trans_1_4"/>
    <property type="match status" value="1"/>
</dbReference>
<keyword evidence="1" id="KW-0614">Plasmid</keyword>
<name>E4PS19_MARAH</name>
<gene>
    <name evidence="1" type="ordered locus">HP15_p187g57</name>
</gene>
<dbReference type="EMBL" id="CP001980">
    <property type="protein sequence ID" value="ADQ00054.1"/>
    <property type="molecule type" value="Genomic_DNA"/>
</dbReference>
<dbReference type="HOGENOM" id="CLU_009583_0_0_6"/>
<sequence>MNSPRRIRVLMVTATLGYGGSESAFVRLADFLSRHVDVTIALMAQDYGSTDYSNQQSSTAHPVVLLDDLGVASAGLLTKLMRWSRMRARLRNLKSEHDVTISFLSGPNLLNAFAGTAQATIVSERGSKLYHTDIPCIQKFIWLRVLDPMTYKRVAKVVTASVGYRKEIAQIAGKRSLAKIVPIEGGIDADTLVANSEAMPDHDIVRFCRGQTAVYCGRLDRGKGIDLLLPSFARIRARIPEARLLLIGDGPLSKKIVDICHSVGLPVTEDGDPAAAVFMAGYRSDPVRHFGLCELFLFPSLHEGLGNALIEGVASGIAVLASDCPWGPRSVLSGRDDMVTGGGVEQPTQLENGVLMPLPTTVTALGMWEKEMGALLENPSRRKSTEVCRQAIDRFDISVTGLQWIDLIRQIAGVPTENYQGGE</sequence>
<proteinExistence type="predicted"/>
<dbReference type="PANTHER" id="PTHR12526">
    <property type="entry name" value="GLYCOSYLTRANSFERASE"/>
    <property type="match status" value="1"/>
</dbReference>
<keyword evidence="1" id="KW-0808">Transferase</keyword>